<comment type="caution">
    <text evidence="1">The sequence shown here is derived from an EMBL/GenBank/DDBJ whole genome shotgun (WGS) entry which is preliminary data.</text>
</comment>
<organism evidence="1 2">
    <name type="scientific">Granulicella aggregans</name>
    <dbReference type="NCBI Taxonomy" id="474949"/>
    <lineage>
        <taxon>Bacteria</taxon>
        <taxon>Pseudomonadati</taxon>
        <taxon>Acidobacteriota</taxon>
        <taxon>Terriglobia</taxon>
        <taxon>Terriglobales</taxon>
        <taxon>Acidobacteriaceae</taxon>
        <taxon>Granulicella</taxon>
    </lineage>
</organism>
<evidence type="ECO:0000313" key="1">
    <source>
        <dbReference type="EMBL" id="MBB5058111.1"/>
    </source>
</evidence>
<dbReference type="RefSeq" id="WP_184217376.1">
    <property type="nucleotide sequence ID" value="NZ_JACHIP010000003.1"/>
</dbReference>
<keyword evidence="2" id="KW-1185">Reference proteome</keyword>
<dbReference type="Proteomes" id="UP000540989">
    <property type="component" value="Unassembled WGS sequence"/>
</dbReference>
<dbReference type="AlphaFoldDB" id="A0A7W8E442"/>
<dbReference type="EMBL" id="JACHIP010000003">
    <property type="protein sequence ID" value="MBB5058111.1"/>
    <property type="molecule type" value="Genomic_DNA"/>
</dbReference>
<accession>A0A7W8E442</accession>
<evidence type="ECO:0008006" key="3">
    <source>
        <dbReference type="Google" id="ProtNLM"/>
    </source>
</evidence>
<protein>
    <recommendedName>
        <fullName evidence="3">YCII-related domain-containing protein</fullName>
    </recommendedName>
</protein>
<proteinExistence type="predicted"/>
<name>A0A7W8E442_9BACT</name>
<reference evidence="1 2" key="1">
    <citation type="submission" date="2020-08" db="EMBL/GenBank/DDBJ databases">
        <title>Genomic Encyclopedia of Type Strains, Phase IV (KMG-V): Genome sequencing to study the core and pangenomes of soil and plant-associated prokaryotes.</title>
        <authorList>
            <person name="Whitman W."/>
        </authorList>
    </citation>
    <scope>NUCLEOTIDE SEQUENCE [LARGE SCALE GENOMIC DNA]</scope>
    <source>
        <strain evidence="1 2">M8UP14</strain>
    </source>
</reference>
<gene>
    <name evidence="1" type="ORF">HDF16_002817</name>
</gene>
<sequence>MDEKVWLLWFEQASEEGEDTELLIGVYRTEETAKGAIMRLQDQPGFREYPDGFHIYARILDQDSWTEGFARV</sequence>
<evidence type="ECO:0000313" key="2">
    <source>
        <dbReference type="Proteomes" id="UP000540989"/>
    </source>
</evidence>